<name>U9UE13_RHIID</name>
<accession>U9UE13</accession>
<organism evidence="1">
    <name type="scientific">Rhizophagus irregularis (strain DAOM 181602 / DAOM 197198 / MUCL 43194)</name>
    <name type="common">Arbuscular mycorrhizal fungus</name>
    <name type="synonym">Glomus intraradices</name>
    <dbReference type="NCBI Taxonomy" id="747089"/>
    <lineage>
        <taxon>Eukaryota</taxon>
        <taxon>Fungi</taxon>
        <taxon>Fungi incertae sedis</taxon>
        <taxon>Mucoromycota</taxon>
        <taxon>Glomeromycotina</taxon>
        <taxon>Glomeromycetes</taxon>
        <taxon>Glomerales</taxon>
        <taxon>Glomeraceae</taxon>
        <taxon>Rhizophagus</taxon>
    </lineage>
</organism>
<protein>
    <submittedName>
        <fullName evidence="1">Uncharacterized protein</fullName>
    </submittedName>
</protein>
<evidence type="ECO:0000313" key="1">
    <source>
        <dbReference type="EMBL" id="ESA18615.1"/>
    </source>
</evidence>
<dbReference type="AlphaFoldDB" id="U9UE13"/>
<reference evidence="1" key="1">
    <citation type="submission" date="2013-07" db="EMBL/GenBank/DDBJ databases">
        <title>The genome of an arbuscular mycorrhizal fungus provides insights into the evolution of the oldest plant symbiosis.</title>
        <authorList>
            <consortium name="DOE Joint Genome Institute"/>
            <person name="Tisserant E."/>
            <person name="Malbreil M."/>
            <person name="Kuo A."/>
            <person name="Kohler A."/>
            <person name="Symeonidi A."/>
            <person name="Balestrini R."/>
            <person name="Charron P."/>
            <person name="Duensing N."/>
            <person name="Frei-dit-Frey N."/>
            <person name="Gianinazzi-Pearson V."/>
            <person name="Gilbert B."/>
            <person name="Handa Y."/>
            <person name="Hijri M."/>
            <person name="Kaul R."/>
            <person name="Kawaguchi M."/>
            <person name="Krajinski F."/>
            <person name="Lammers P."/>
            <person name="Lapierre D."/>
            <person name="Masclaux F.G."/>
            <person name="Murat C."/>
            <person name="Morin E."/>
            <person name="Ndikumana S."/>
            <person name="Pagni M."/>
            <person name="Petitpierre D."/>
            <person name="Requena N."/>
            <person name="Rosikiewicz P."/>
            <person name="Riley R."/>
            <person name="Saito K."/>
            <person name="San Clemente H."/>
            <person name="Shapiro H."/>
            <person name="van Tuinen D."/>
            <person name="Becard G."/>
            <person name="Bonfante P."/>
            <person name="Paszkowski U."/>
            <person name="Shachar-Hill Y."/>
            <person name="Young J.P."/>
            <person name="Sanders I.R."/>
            <person name="Henrissat B."/>
            <person name="Rensing S.A."/>
            <person name="Grigoriev I.V."/>
            <person name="Corradi N."/>
            <person name="Roux C."/>
            <person name="Martin F."/>
        </authorList>
    </citation>
    <scope>NUCLEOTIDE SEQUENCE</scope>
    <source>
        <strain evidence="1">DAOM 197198</strain>
    </source>
</reference>
<gene>
    <name evidence="1" type="ORF">GLOINDRAFT_20504</name>
</gene>
<dbReference type="HOGENOM" id="CLU_2997567_0_0_1"/>
<dbReference type="EMBL" id="KI279041">
    <property type="protein sequence ID" value="ESA18615.1"/>
    <property type="molecule type" value="Genomic_DNA"/>
</dbReference>
<sequence>MTYKYSSGDDFIIYTQVNLVNRNGNMEYVPYDQFINIEFIAKGGFSKIYKGAERGTS</sequence>
<proteinExistence type="predicted"/>